<dbReference type="Pfam" id="PF15375">
    <property type="entry name" value="FSAF1"/>
    <property type="match status" value="1"/>
</dbReference>
<dbReference type="InterPro" id="IPR027973">
    <property type="entry name" value="FSAF1-like"/>
</dbReference>
<dbReference type="GO" id="GO:0005730">
    <property type="term" value="C:nucleolus"/>
    <property type="evidence" value="ECO:0007669"/>
    <property type="project" value="TreeGrafter"/>
</dbReference>
<evidence type="ECO:0008006" key="4">
    <source>
        <dbReference type="Google" id="ProtNLM"/>
    </source>
</evidence>
<dbReference type="InterPro" id="IPR053030">
    <property type="entry name" value="Ribosomal_biogenesis_FAF1-like"/>
</dbReference>
<proteinExistence type="predicted"/>
<dbReference type="GO" id="GO:0000462">
    <property type="term" value="P:maturation of SSU-rRNA from tricistronic rRNA transcript (SSU-rRNA, 5.8S rRNA, LSU-rRNA)"/>
    <property type="evidence" value="ECO:0007669"/>
    <property type="project" value="TreeGrafter"/>
</dbReference>
<feature type="non-terminal residue" evidence="2">
    <location>
        <position position="1"/>
    </location>
</feature>
<name>A0A9P8GI03_AURME</name>
<feature type="compositionally biased region" description="Polar residues" evidence="1">
    <location>
        <begin position="130"/>
        <end position="143"/>
    </location>
</feature>
<dbReference type="Proteomes" id="UP000767238">
    <property type="component" value="Unassembled WGS sequence"/>
</dbReference>
<feature type="compositionally biased region" description="Low complexity" evidence="1">
    <location>
        <begin position="19"/>
        <end position="29"/>
    </location>
</feature>
<dbReference type="EMBL" id="JAHFYH010000038">
    <property type="protein sequence ID" value="KAH0220361.1"/>
    <property type="molecule type" value="Genomic_DNA"/>
</dbReference>
<dbReference type="OrthoDB" id="5556956at2759"/>
<accession>A0A9P8GI03</accession>
<sequence length="322" mass="35053">MSLALGKRKRAVTSKSTLPSKKATIAKATAPPPPPAPEPESDTEDKEALNDAFRRAFEKRFKAIEEDKPVEVEVEEEDEDEDEDDDEAWDGLSGEEEDDEDAIEVVEHNMSSFSRERADKAALKAFMSSKPPTSSDTPNTSKQPTKKKDENGEGDTEQDDLKNDLALQRLLKESHLLDASSLSTDPSGKNRHKATDLRLLELGSKTSIFTQKNMPIHHRVGIQKKKENKEIERRREAKENGIILERVRKEGTDGKGGGFGGGNKRERGLGNPSVGRFSGGTLKLSKRDVEGITGPKSSGRGGRGGKGGRGRGGGRGGRGGKR</sequence>
<feature type="compositionally biased region" description="Basic residues" evidence="1">
    <location>
        <begin position="1"/>
        <end position="12"/>
    </location>
</feature>
<feature type="compositionally biased region" description="Basic and acidic residues" evidence="1">
    <location>
        <begin position="224"/>
        <end position="253"/>
    </location>
</feature>
<feature type="region of interest" description="Disordered" evidence="1">
    <location>
        <begin position="1"/>
        <end position="197"/>
    </location>
</feature>
<organism evidence="2 3">
    <name type="scientific">Aureobasidium melanogenum</name>
    <name type="common">Aureobasidium pullulans var. melanogenum</name>
    <dbReference type="NCBI Taxonomy" id="46634"/>
    <lineage>
        <taxon>Eukaryota</taxon>
        <taxon>Fungi</taxon>
        <taxon>Dikarya</taxon>
        <taxon>Ascomycota</taxon>
        <taxon>Pezizomycotina</taxon>
        <taxon>Dothideomycetes</taxon>
        <taxon>Dothideomycetidae</taxon>
        <taxon>Dothideales</taxon>
        <taxon>Saccotheciaceae</taxon>
        <taxon>Aureobasidium</taxon>
    </lineage>
</organism>
<gene>
    <name evidence="2" type="ORF">KCV03_g5592</name>
</gene>
<feature type="compositionally biased region" description="Acidic residues" evidence="1">
    <location>
        <begin position="72"/>
        <end position="104"/>
    </location>
</feature>
<evidence type="ECO:0000256" key="1">
    <source>
        <dbReference type="SAM" id="MobiDB-lite"/>
    </source>
</evidence>
<comment type="caution">
    <text evidence="2">The sequence shown here is derived from an EMBL/GenBank/DDBJ whole genome shotgun (WGS) entry which is preliminary data.</text>
</comment>
<evidence type="ECO:0000313" key="2">
    <source>
        <dbReference type="EMBL" id="KAH0220361.1"/>
    </source>
</evidence>
<dbReference type="PANTHER" id="PTHR28096:SF1">
    <property type="entry name" value="PROTEIN FAF1"/>
    <property type="match status" value="1"/>
</dbReference>
<protein>
    <recommendedName>
        <fullName evidence="4">Protein FAF1</fullName>
    </recommendedName>
</protein>
<feature type="compositionally biased region" description="Gly residues" evidence="1">
    <location>
        <begin position="299"/>
        <end position="322"/>
    </location>
</feature>
<reference evidence="2" key="1">
    <citation type="journal article" date="2021" name="J Fungi (Basel)">
        <title>Virulence traits and population genomics of the black yeast Aureobasidium melanogenum.</title>
        <authorList>
            <person name="Cernosa A."/>
            <person name="Sun X."/>
            <person name="Gostincar C."/>
            <person name="Fang C."/>
            <person name="Gunde-Cimerman N."/>
            <person name="Song Z."/>
        </authorList>
    </citation>
    <scope>NUCLEOTIDE SEQUENCE</scope>
    <source>
        <strain evidence="2">EXF-8016</strain>
    </source>
</reference>
<evidence type="ECO:0000313" key="3">
    <source>
        <dbReference type="Proteomes" id="UP000767238"/>
    </source>
</evidence>
<reference evidence="2" key="2">
    <citation type="submission" date="2021-08" db="EMBL/GenBank/DDBJ databases">
        <authorList>
            <person name="Gostincar C."/>
            <person name="Sun X."/>
            <person name="Song Z."/>
            <person name="Gunde-Cimerman N."/>
        </authorList>
    </citation>
    <scope>NUCLEOTIDE SEQUENCE</scope>
    <source>
        <strain evidence="2">EXF-8016</strain>
    </source>
</reference>
<dbReference type="AlphaFoldDB" id="A0A9P8GI03"/>
<dbReference type="PANTHER" id="PTHR28096">
    <property type="entry name" value="PROTEIN FAF1"/>
    <property type="match status" value="1"/>
</dbReference>
<feature type="compositionally biased region" description="Basic and acidic residues" evidence="1">
    <location>
        <begin position="46"/>
        <end position="71"/>
    </location>
</feature>
<feature type="region of interest" description="Disordered" evidence="1">
    <location>
        <begin position="210"/>
        <end position="322"/>
    </location>
</feature>